<name>A0A6J4VJH3_9BACT</name>
<protein>
    <submittedName>
        <fullName evidence="2">Uncharacterized protein</fullName>
    </submittedName>
</protein>
<dbReference type="EMBL" id="CADCWL010000206">
    <property type="protein sequence ID" value="CAA9579156.1"/>
    <property type="molecule type" value="Genomic_DNA"/>
</dbReference>
<gene>
    <name evidence="2" type="ORF">AVDCRST_MAG19-3662</name>
</gene>
<sequence length="139" mass="14771">CRPPIRPSASPASRRFSTSRQGFGRSSTSAASRPSPGRRRIAGSSRPSGCWWPPPASRWPSPAGSDGSHQSWCSSPPATPPRWRPSTSSTSRSNASGRSTCSTRSRRSRSWRSGHASGGKARRETKPPRTDAQLDGGGG</sequence>
<accession>A0A6J4VJH3</accession>
<proteinExistence type="predicted"/>
<feature type="compositionally biased region" description="Low complexity" evidence="1">
    <location>
        <begin position="42"/>
        <end position="51"/>
    </location>
</feature>
<dbReference type="AlphaFoldDB" id="A0A6J4VJH3"/>
<evidence type="ECO:0000313" key="2">
    <source>
        <dbReference type="EMBL" id="CAA9579156.1"/>
    </source>
</evidence>
<evidence type="ECO:0000256" key="1">
    <source>
        <dbReference type="SAM" id="MobiDB-lite"/>
    </source>
</evidence>
<reference evidence="2" key="1">
    <citation type="submission" date="2020-02" db="EMBL/GenBank/DDBJ databases">
        <authorList>
            <person name="Meier V. D."/>
        </authorList>
    </citation>
    <scope>NUCLEOTIDE SEQUENCE</scope>
    <source>
        <strain evidence="2">AVDCRST_MAG19</strain>
    </source>
</reference>
<feature type="compositionally biased region" description="Low complexity" evidence="1">
    <location>
        <begin position="7"/>
        <end position="35"/>
    </location>
</feature>
<organism evidence="2">
    <name type="scientific">uncultured Thermomicrobiales bacterium</name>
    <dbReference type="NCBI Taxonomy" id="1645740"/>
    <lineage>
        <taxon>Bacteria</taxon>
        <taxon>Pseudomonadati</taxon>
        <taxon>Thermomicrobiota</taxon>
        <taxon>Thermomicrobia</taxon>
        <taxon>Thermomicrobiales</taxon>
        <taxon>environmental samples</taxon>
    </lineage>
</organism>
<feature type="non-terminal residue" evidence="2">
    <location>
        <position position="139"/>
    </location>
</feature>
<feature type="non-terminal residue" evidence="2">
    <location>
        <position position="1"/>
    </location>
</feature>
<feature type="compositionally biased region" description="Low complexity" evidence="1">
    <location>
        <begin position="84"/>
        <end position="103"/>
    </location>
</feature>
<feature type="region of interest" description="Disordered" evidence="1">
    <location>
        <begin position="1"/>
        <end position="139"/>
    </location>
</feature>